<evidence type="ECO:0000256" key="1">
    <source>
        <dbReference type="ARBA" id="ARBA00004365"/>
    </source>
</evidence>
<evidence type="ECO:0000313" key="10">
    <source>
        <dbReference type="EMBL" id="ALO46649.1"/>
    </source>
</evidence>
<dbReference type="InterPro" id="IPR010930">
    <property type="entry name" value="Flg_bb/hook_C_dom"/>
</dbReference>
<dbReference type="PANTHER" id="PTHR30033">
    <property type="entry name" value="FLAGELLAR HOOK-ASSOCIATED PROTEIN 1"/>
    <property type="match status" value="1"/>
</dbReference>
<dbReference type="EMBL" id="CP013189">
    <property type="protein sequence ID" value="ALO46649.1"/>
    <property type="molecule type" value="Genomic_DNA"/>
</dbReference>
<dbReference type="SUPFAM" id="SSF64518">
    <property type="entry name" value="Phase 1 flagellin"/>
    <property type="match status" value="2"/>
</dbReference>
<dbReference type="PANTHER" id="PTHR30033:SF1">
    <property type="entry name" value="FLAGELLAR HOOK-ASSOCIATED PROTEIN 1"/>
    <property type="match status" value="1"/>
</dbReference>
<feature type="domain" description="Flagellar basal-body/hook protein C-terminal" evidence="7">
    <location>
        <begin position="855"/>
        <end position="893"/>
    </location>
</feature>
<dbReference type="InterPro" id="IPR049119">
    <property type="entry name" value="FlgK_D2-like"/>
</dbReference>
<dbReference type="AlphaFoldDB" id="A0A0S2KEI5"/>
<sequence length="893" mass="94269">MSALLNTAITGIRLNQTAMSVTGHNIVNANTEGYTRQSVIQSTNPATATAAGYLGTGVNIDQINRHTEKYLVDQVIRDMGVLSEADAYLVNVSQVNNLLAADQTNLANTMNGFFDAVNQAVNDPGSMLGRELLMTQSQQMVAGFKAIESRLLEQNSAVNKQLQGAADNITSLGQQIAALNKSIGDAGSGNGSPNDLLDKLDVLVQELGRYVNVSTVARDNGAQDIFVGQGQALVVGTASQTVRAIPGATDASRFDLVFQSKSESKVVNRLMTGGEVGGLLRFRQDALLPAIGSVGLLATSIAAGVNEQNKLGMNLEGSLGGNIFRDVNDPRIAASRVKSSLNNLPPNDRELNVTIESLADLQVSDYELKFDGPGKKYTLVRLSDNKVVADGLLSDAMPQSVKVDGFSLNFEGGSYQVGDRFLLKPTSSGATDMSVQIKRAEEFAFASPIRVQTGSANQGGARVLSSRVMSVDTPLFSKDGQLTPPLMVRFTSPTTYDVLNYSDPANPVHTDPPMRNLSFVPGSDNSLFPTEPGGLTLTSNGLAAGALQVGSASNGYPGEELRFQTTDPETGFIRYQQLTVVADESAASMARRLSGLNGVQATAYTETVIAGFDASDAGNDLVIQLNGKDVTTAGWLSGDPLNNIAPDPSYSGNMPDYLRDKINGSADLQAQGIYARSDGSKLTVYATSGVDLNFSLSGGGSLTVDQGADPAQTVSAADVDPQFTVGGKLQMQLAANTQVFSNRNDGIVGSTPELKANYLGIDVVMASGSGADGAPRAGDTFMIGYNRNGSADNRNGLSMLALNSKAMLGGENQTYQDVYGQLAEKVGILTSQARVNQNAGESMLRQSMDALQSVAGVNLEEEAARLIQLEQHYNASARLITLARDLFDTLLRI</sequence>
<dbReference type="Pfam" id="PF21158">
    <property type="entry name" value="flgK_1st_1"/>
    <property type="match status" value="1"/>
</dbReference>
<comment type="subcellular location">
    <subcellularLocation>
        <location evidence="1">Bacterial flagellum</location>
    </subcellularLocation>
    <subcellularLocation>
        <location evidence="2">Secreted</location>
    </subcellularLocation>
</comment>
<proteinExistence type="inferred from homology"/>
<comment type="similarity">
    <text evidence="3">Belongs to the flagella basal body rod proteins family.</text>
</comment>
<dbReference type="OrthoDB" id="9802553at2"/>
<dbReference type="InterPro" id="IPR002371">
    <property type="entry name" value="FlgK"/>
</dbReference>
<feature type="domain" description="Flagellar hook-associated protein 1 D2-like" evidence="8">
    <location>
        <begin position="350"/>
        <end position="425"/>
    </location>
</feature>
<dbReference type="RefSeq" id="WP_058022119.1">
    <property type="nucleotide sequence ID" value="NZ_CP013189.1"/>
</dbReference>
<evidence type="ECO:0000256" key="3">
    <source>
        <dbReference type="ARBA" id="ARBA00009677"/>
    </source>
</evidence>
<evidence type="ECO:0000256" key="5">
    <source>
        <dbReference type="ARBA" id="ARBA00022525"/>
    </source>
</evidence>
<keyword evidence="11" id="KW-1185">Reference proteome</keyword>
<dbReference type="GO" id="GO:0005198">
    <property type="term" value="F:structural molecule activity"/>
    <property type="evidence" value="ECO:0007669"/>
    <property type="project" value="InterPro"/>
</dbReference>
<organism evidence="10 11">
    <name type="scientific">Pseudohongiella spirulinae</name>
    <dbReference type="NCBI Taxonomy" id="1249552"/>
    <lineage>
        <taxon>Bacteria</taxon>
        <taxon>Pseudomonadati</taxon>
        <taxon>Pseudomonadota</taxon>
        <taxon>Gammaproteobacteria</taxon>
        <taxon>Pseudomonadales</taxon>
        <taxon>Pseudohongiellaceae</taxon>
        <taxon>Pseudohongiella</taxon>
    </lineage>
</organism>
<gene>
    <name evidence="10" type="ORF">PS2015_2008</name>
</gene>
<keyword evidence="5" id="KW-0964">Secreted</keyword>
<dbReference type="PRINTS" id="PR01005">
    <property type="entry name" value="FLGHOOKAP1"/>
</dbReference>
<reference evidence="10 11" key="1">
    <citation type="submission" date="2015-11" db="EMBL/GenBank/DDBJ databases">
        <authorList>
            <person name="Zhang Y."/>
            <person name="Guo Z."/>
        </authorList>
    </citation>
    <scope>NUCLEOTIDE SEQUENCE [LARGE SCALE GENOMIC DNA]</scope>
    <source>
        <strain evidence="10 11">KCTC 32221</strain>
    </source>
</reference>
<dbReference type="KEGG" id="pspi:PS2015_2008"/>
<dbReference type="Proteomes" id="UP000065641">
    <property type="component" value="Chromosome"/>
</dbReference>
<dbReference type="InterPro" id="IPR053927">
    <property type="entry name" value="FlgK_helical"/>
</dbReference>
<dbReference type="GO" id="GO:0005576">
    <property type="term" value="C:extracellular region"/>
    <property type="evidence" value="ECO:0007669"/>
    <property type="project" value="UniProtKB-SubCell"/>
</dbReference>
<evidence type="ECO:0000256" key="6">
    <source>
        <dbReference type="ARBA" id="ARBA00023143"/>
    </source>
</evidence>
<accession>A0A0S2KEI5</accession>
<evidence type="ECO:0000256" key="2">
    <source>
        <dbReference type="ARBA" id="ARBA00004613"/>
    </source>
</evidence>
<evidence type="ECO:0000259" key="9">
    <source>
        <dbReference type="Pfam" id="PF22638"/>
    </source>
</evidence>
<evidence type="ECO:0000313" key="11">
    <source>
        <dbReference type="Proteomes" id="UP000065641"/>
    </source>
</evidence>
<evidence type="ECO:0000256" key="4">
    <source>
        <dbReference type="ARBA" id="ARBA00016244"/>
    </source>
</evidence>
<evidence type="ECO:0000259" key="7">
    <source>
        <dbReference type="Pfam" id="PF06429"/>
    </source>
</evidence>
<dbReference type="GO" id="GO:0009424">
    <property type="term" value="C:bacterial-type flagellum hook"/>
    <property type="evidence" value="ECO:0007669"/>
    <property type="project" value="InterPro"/>
</dbReference>
<dbReference type="NCBIfam" id="TIGR02492">
    <property type="entry name" value="flgK_ends"/>
    <property type="match status" value="1"/>
</dbReference>
<dbReference type="Pfam" id="PF06429">
    <property type="entry name" value="Flg_bbr_C"/>
    <property type="match status" value="1"/>
</dbReference>
<protein>
    <recommendedName>
        <fullName evidence="4">Flagellar hook-associated protein 1</fullName>
    </recommendedName>
</protein>
<dbReference type="GO" id="GO:0044780">
    <property type="term" value="P:bacterial-type flagellum assembly"/>
    <property type="evidence" value="ECO:0007669"/>
    <property type="project" value="InterPro"/>
</dbReference>
<dbReference type="STRING" id="1249552.PS2015_2008"/>
<dbReference type="PATRIC" id="fig|1249552.3.peg.2014"/>
<evidence type="ECO:0000259" key="8">
    <source>
        <dbReference type="Pfam" id="PF21158"/>
    </source>
</evidence>
<keyword evidence="6" id="KW-0975">Bacterial flagellum</keyword>
<name>A0A0S2KEI5_9GAMM</name>
<feature type="domain" description="Flagellar hook-associated protein FlgK helical" evidence="9">
    <location>
        <begin position="93"/>
        <end position="324"/>
    </location>
</feature>
<dbReference type="Pfam" id="PF22638">
    <property type="entry name" value="FlgK_D1"/>
    <property type="match status" value="1"/>
</dbReference>